<dbReference type="GO" id="GO:0007368">
    <property type="term" value="P:determination of left/right symmetry"/>
    <property type="evidence" value="ECO:0007669"/>
    <property type="project" value="TreeGrafter"/>
</dbReference>
<dbReference type="AlphaFoldDB" id="A0A8J9UCI6"/>
<organism evidence="2 3">
    <name type="scientific">Brenthis ino</name>
    <name type="common">lesser marbled fritillary</name>
    <dbReference type="NCBI Taxonomy" id="405034"/>
    <lineage>
        <taxon>Eukaryota</taxon>
        <taxon>Metazoa</taxon>
        <taxon>Ecdysozoa</taxon>
        <taxon>Arthropoda</taxon>
        <taxon>Hexapoda</taxon>
        <taxon>Insecta</taxon>
        <taxon>Pterygota</taxon>
        <taxon>Neoptera</taxon>
        <taxon>Endopterygota</taxon>
        <taxon>Lepidoptera</taxon>
        <taxon>Glossata</taxon>
        <taxon>Ditrysia</taxon>
        <taxon>Papilionoidea</taxon>
        <taxon>Nymphalidae</taxon>
        <taxon>Heliconiinae</taxon>
        <taxon>Argynnini</taxon>
        <taxon>Brenthis</taxon>
    </lineage>
</organism>
<reference evidence="2" key="1">
    <citation type="submission" date="2021-12" db="EMBL/GenBank/DDBJ databases">
        <authorList>
            <person name="Martin H S."/>
        </authorList>
    </citation>
    <scope>NUCLEOTIDE SEQUENCE</scope>
</reference>
<dbReference type="EMBL" id="OV170232">
    <property type="protein sequence ID" value="CAH0717813.1"/>
    <property type="molecule type" value="Genomic_DNA"/>
</dbReference>
<dbReference type="GO" id="GO:0036159">
    <property type="term" value="P:inner dynein arm assembly"/>
    <property type="evidence" value="ECO:0007669"/>
    <property type="project" value="TreeGrafter"/>
</dbReference>
<sequence length="84" mass="9698">MNKPLNQDDISAMEDQLRQSVEEDRKYWQVNNVKCDAIHTAKSYEEFADRVAAAHLRPLEKGDFSKKASPGWNQFAATEKEIKE</sequence>
<gene>
    <name evidence="2" type="ORF">BINO364_LOCUS4375</name>
</gene>
<proteinExistence type="predicted"/>
<dbReference type="GO" id="GO:0003351">
    <property type="term" value="P:epithelial cilium movement involved in extracellular fluid movement"/>
    <property type="evidence" value="ECO:0007669"/>
    <property type="project" value="TreeGrafter"/>
</dbReference>
<feature type="non-terminal residue" evidence="2">
    <location>
        <position position="84"/>
    </location>
</feature>
<dbReference type="InterPro" id="IPR031733">
    <property type="entry name" value="Dynein_attach_N"/>
</dbReference>
<dbReference type="InterPro" id="IPR042422">
    <property type="entry name" value="CC103"/>
</dbReference>
<evidence type="ECO:0000313" key="2">
    <source>
        <dbReference type="EMBL" id="CAH0717813.1"/>
    </source>
</evidence>
<dbReference type="PANTHER" id="PTHR28572">
    <property type="entry name" value="COILED-COIL DOMAIN-CONTAINING PROTEIN 103"/>
    <property type="match status" value="1"/>
</dbReference>
<accession>A0A8J9UCI6</accession>
<evidence type="ECO:0000313" key="3">
    <source>
        <dbReference type="Proteomes" id="UP000838878"/>
    </source>
</evidence>
<name>A0A8J9UCI6_9NEOP</name>
<protein>
    <recommendedName>
        <fullName evidence="1">Dynein attachment factor N-terminal domain-containing protein</fullName>
    </recommendedName>
</protein>
<feature type="domain" description="Dynein attachment factor N-terminal" evidence="1">
    <location>
        <begin position="9"/>
        <end position="73"/>
    </location>
</feature>
<dbReference type="OrthoDB" id="447931at2759"/>
<evidence type="ECO:0000259" key="1">
    <source>
        <dbReference type="Pfam" id="PF15867"/>
    </source>
</evidence>
<dbReference type="GO" id="GO:0005576">
    <property type="term" value="C:extracellular region"/>
    <property type="evidence" value="ECO:0007669"/>
    <property type="project" value="GOC"/>
</dbReference>
<keyword evidence="3" id="KW-1185">Reference proteome</keyword>
<dbReference type="Pfam" id="PF15867">
    <property type="entry name" value="Dynein_attach_N"/>
    <property type="match status" value="1"/>
</dbReference>
<dbReference type="GO" id="GO:0036157">
    <property type="term" value="C:outer dynein arm"/>
    <property type="evidence" value="ECO:0007669"/>
    <property type="project" value="InterPro"/>
</dbReference>
<dbReference type="PANTHER" id="PTHR28572:SF1">
    <property type="entry name" value="COILED-COIL DOMAIN-CONTAINING PROTEIN 103"/>
    <property type="match status" value="1"/>
</dbReference>
<dbReference type="Proteomes" id="UP000838878">
    <property type="component" value="Chromosome 12"/>
</dbReference>